<dbReference type="Proteomes" id="UP000185829">
    <property type="component" value="Unassembled WGS sequence"/>
</dbReference>
<name>A0A9X8R872_9BACI</name>
<accession>A0A9X8R872</accession>
<comment type="caution">
    <text evidence="1">The sequence shown here is derived from an EMBL/GenBank/DDBJ whole genome shotgun (WGS) entry which is preliminary data.</text>
</comment>
<dbReference type="EMBL" id="FTMX01000002">
    <property type="protein sequence ID" value="SIQ99157.1"/>
    <property type="molecule type" value="Genomic_DNA"/>
</dbReference>
<protein>
    <submittedName>
        <fullName evidence="1">Uncharacterized protein</fullName>
    </submittedName>
</protein>
<sequence>MGNQNERFIDEKDDVAFDDKMVSIFRGQQRVMG</sequence>
<dbReference type="AlphaFoldDB" id="A0A9X8R872"/>
<evidence type="ECO:0000313" key="1">
    <source>
        <dbReference type="EMBL" id="SIQ99157.1"/>
    </source>
</evidence>
<proteinExistence type="predicted"/>
<organism evidence="1 2">
    <name type="scientific">Peribacillus simplex</name>
    <dbReference type="NCBI Taxonomy" id="1478"/>
    <lineage>
        <taxon>Bacteria</taxon>
        <taxon>Bacillati</taxon>
        <taxon>Bacillota</taxon>
        <taxon>Bacilli</taxon>
        <taxon>Bacillales</taxon>
        <taxon>Bacillaceae</taxon>
        <taxon>Peribacillus</taxon>
    </lineage>
</organism>
<gene>
    <name evidence="1" type="ORF">SAMN05878482_102720</name>
</gene>
<reference evidence="1 2" key="1">
    <citation type="submission" date="2017-01" db="EMBL/GenBank/DDBJ databases">
        <authorList>
            <person name="Varghese N."/>
            <person name="Submissions S."/>
        </authorList>
    </citation>
    <scope>NUCLEOTIDE SEQUENCE [LARGE SCALE GENOMIC DNA]</scope>
    <source>
        <strain evidence="1 2">RUG2-6</strain>
    </source>
</reference>
<evidence type="ECO:0000313" key="2">
    <source>
        <dbReference type="Proteomes" id="UP000185829"/>
    </source>
</evidence>